<keyword evidence="4" id="KW-0378">Hydrolase</keyword>
<evidence type="ECO:0000256" key="6">
    <source>
        <dbReference type="SAM" id="MobiDB-lite"/>
    </source>
</evidence>
<gene>
    <name evidence="8" type="ORF">BCR43DRAFT_486592</name>
</gene>
<dbReference type="OrthoDB" id="61815at2759"/>
<dbReference type="PANTHER" id="PTHR45709:SF2">
    <property type="entry name" value="LARGE SUBUNIT GTPASE 1 HOMOLOG"/>
    <property type="match status" value="1"/>
</dbReference>
<feature type="compositionally biased region" description="Acidic residues" evidence="6">
    <location>
        <begin position="276"/>
        <end position="289"/>
    </location>
</feature>
<dbReference type="OMA" id="VNKADMM"/>
<sequence length="669" mass="74667">MGPKKSGKKSGGSGLGRAVIKSRFQGQRAIGVDEGKLHTTETEEAKWVKMQSITQENDLEAFLSTAALAETDFTAEKLNVKVVSDSYQNPFLLSEQEEKDRLEKQERYADRLTIPRRPEWSKTMTAEQVQRNERESFLDWRRSMAKLEEDENLLLTPFERNLEVWRQLWRVIERSQLVVQIVDARNPLLFRSADLDKYVKEVDPSKRNLLLINKADYLTSYQRQKWANYFEEKGISYTFFSASLAAHQQAVEKEEQEKKEFEEALEAEKKASLADGETDDSDEEAPSDEAECVAEQLASTSLKDNVKEENDNADISNVESDADEELEDERIRVRTTTDLLDLLIAETPKIGQGEDDEEPKIVIGLVGYPNVGKSSTINALIGEKRVSVSSTPGKTKHFQTIHLTPKLILCDCPGLVFPTFSTTKADQVCNGVLPIDQLREHTGPTTLVAQRIPKGVLEAIYGIKIRTQHIEDGGTGIPTSADLCTAYAIARGYFKSSQGNPDEARAARYILKDYVNGKLLYCHPPPGEDDDIFNRENREAALLIQKKLAPTTRVPANALNYVPPSTDTTSAAPRGSKTEAVDHSFFNRGMAAPSVRGKAATNMRGGFSRVTLYPHQTMVDASGRPLSRRERVALAQASEDASMTSKKHHKKGKKNVKVRSGAGYSDYTS</sequence>
<dbReference type="GO" id="GO:0003924">
    <property type="term" value="F:GTPase activity"/>
    <property type="evidence" value="ECO:0007669"/>
    <property type="project" value="InterPro"/>
</dbReference>
<dbReference type="FunCoup" id="A0A1X2HPF2">
    <property type="interactions" value="1040"/>
</dbReference>
<dbReference type="InterPro" id="IPR027417">
    <property type="entry name" value="P-loop_NTPase"/>
</dbReference>
<accession>A0A1X2HPF2</accession>
<feature type="compositionally biased region" description="Basic and acidic residues" evidence="6">
    <location>
        <begin position="262"/>
        <end position="272"/>
    </location>
</feature>
<keyword evidence="5" id="KW-0342">GTP-binding</keyword>
<dbReference type="PANTHER" id="PTHR45709">
    <property type="entry name" value="LARGE SUBUNIT GTPASE 1 HOMOLOG-RELATED"/>
    <property type="match status" value="1"/>
</dbReference>
<comment type="caution">
    <text evidence="8">The sequence shown here is derived from an EMBL/GenBank/DDBJ whole genome shotgun (WGS) entry which is preliminary data.</text>
</comment>
<dbReference type="InterPro" id="IPR030378">
    <property type="entry name" value="G_CP_dom"/>
</dbReference>
<evidence type="ECO:0000313" key="9">
    <source>
        <dbReference type="Proteomes" id="UP000242180"/>
    </source>
</evidence>
<dbReference type="GO" id="GO:0000027">
    <property type="term" value="P:ribosomal large subunit assembly"/>
    <property type="evidence" value="ECO:0007669"/>
    <property type="project" value="EnsemblFungi"/>
</dbReference>
<dbReference type="AlphaFoldDB" id="A0A1X2HPF2"/>
<proteinExistence type="predicted"/>
<evidence type="ECO:0000256" key="5">
    <source>
        <dbReference type="ARBA" id="ARBA00023134"/>
    </source>
</evidence>
<keyword evidence="9" id="KW-1185">Reference proteome</keyword>
<dbReference type="InterPro" id="IPR043358">
    <property type="entry name" value="GNL1-like"/>
</dbReference>
<dbReference type="GO" id="GO:0022625">
    <property type="term" value="C:cytosolic large ribosomal subunit"/>
    <property type="evidence" value="ECO:0007669"/>
    <property type="project" value="EnsemblFungi"/>
</dbReference>
<feature type="region of interest" description="Disordered" evidence="6">
    <location>
        <begin position="262"/>
        <end position="289"/>
    </location>
</feature>
<dbReference type="STRING" id="13706.A0A1X2HPF2"/>
<dbReference type="InterPro" id="IPR006073">
    <property type="entry name" value="GTP-bd"/>
</dbReference>
<organism evidence="8 9">
    <name type="scientific">Syncephalastrum racemosum</name>
    <name type="common">Filamentous fungus</name>
    <dbReference type="NCBI Taxonomy" id="13706"/>
    <lineage>
        <taxon>Eukaryota</taxon>
        <taxon>Fungi</taxon>
        <taxon>Fungi incertae sedis</taxon>
        <taxon>Mucoromycota</taxon>
        <taxon>Mucoromycotina</taxon>
        <taxon>Mucoromycetes</taxon>
        <taxon>Mucorales</taxon>
        <taxon>Syncephalastraceae</taxon>
        <taxon>Syncephalastrum</taxon>
    </lineage>
</organism>
<dbReference type="CDD" id="cd01857">
    <property type="entry name" value="HSR1_MMR1"/>
    <property type="match status" value="1"/>
</dbReference>
<name>A0A1X2HPF2_SYNRA</name>
<evidence type="ECO:0000256" key="1">
    <source>
        <dbReference type="ARBA" id="ARBA00004496"/>
    </source>
</evidence>
<protein>
    <recommendedName>
        <fullName evidence="7">CP-type G domain-containing protein</fullName>
    </recommendedName>
</protein>
<evidence type="ECO:0000313" key="8">
    <source>
        <dbReference type="EMBL" id="ORZ01231.1"/>
    </source>
</evidence>
<dbReference type="SUPFAM" id="SSF52540">
    <property type="entry name" value="P-loop containing nucleoside triphosphate hydrolases"/>
    <property type="match status" value="1"/>
</dbReference>
<dbReference type="Proteomes" id="UP000242180">
    <property type="component" value="Unassembled WGS sequence"/>
</dbReference>
<evidence type="ECO:0000256" key="3">
    <source>
        <dbReference type="ARBA" id="ARBA00022741"/>
    </source>
</evidence>
<feature type="region of interest" description="Disordered" evidence="6">
    <location>
        <begin position="621"/>
        <end position="669"/>
    </location>
</feature>
<feature type="region of interest" description="Disordered" evidence="6">
    <location>
        <begin position="558"/>
        <end position="578"/>
    </location>
</feature>
<dbReference type="PROSITE" id="PS51721">
    <property type="entry name" value="G_CP"/>
    <property type="match status" value="1"/>
</dbReference>
<dbReference type="InParanoid" id="A0A1X2HPF2"/>
<dbReference type="EMBL" id="MCGN01000002">
    <property type="protein sequence ID" value="ORZ01231.1"/>
    <property type="molecule type" value="Genomic_DNA"/>
</dbReference>
<keyword evidence="3" id="KW-0547">Nucleotide-binding</keyword>
<dbReference type="GO" id="GO:0005525">
    <property type="term" value="F:GTP binding"/>
    <property type="evidence" value="ECO:0007669"/>
    <property type="project" value="UniProtKB-KW"/>
</dbReference>
<evidence type="ECO:0000259" key="7">
    <source>
        <dbReference type="PROSITE" id="PS51721"/>
    </source>
</evidence>
<feature type="compositionally biased region" description="Basic residues" evidence="6">
    <location>
        <begin position="645"/>
        <end position="657"/>
    </location>
</feature>
<dbReference type="Pfam" id="PF01926">
    <property type="entry name" value="MMR_HSR1"/>
    <property type="match status" value="1"/>
</dbReference>
<reference evidence="8 9" key="1">
    <citation type="submission" date="2016-07" db="EMBL/GenBank/DDBJ databases">
        <title>Pervasive Adenine N6-methylation of Active Genes in Fungi.</title>
        <authorList>
            <consortium name="DOE Joint Genome Institute"/>
            <person name="Mondo S.J."/>
            <person name="Dannebaum R.O."/>
            <person name="Kuo R.C."/>
            <person name="Labutti K."/>
            <person name="Haridas S."/>
            <person name="Kuo A."/>
            <person name="Salamov A."/>
            <person name="Ahrendt S.R."/>
            <person name="Lipzen A."/>
            <person name="Sullivan W."/>
            <person name="Andreopoulos W.B."/>
            <person name="Clum A."/>
            <person name="Lindquist E."/>
            <person name="Daum C."/>
            <person name="Ramamoorthy G.K."/>
            <person name="Gryganskyi A."/>
            <person name="Culley D."/>
            <person name="Magnuson J.K."/>
            <person name="James T.Y."/>
            <person name="O'Malley M.A."/>
            <person name="Stajich J.E."/>
            <person name="Spatafora J.W."/>
            <person name="Visel A."/>
            <person name="Grigoriev I.V."/>
        </authorList>
    </citation>
    <scope>NUCLEOTIDE SEQUENCE [LARGE SCALE GENOMIC DNA]</scope>
    <source>
        <strain evidence="8 9">NRRL 2496</strain>
    </source>
</reference>
<dbReference type="Gene3D" id="3.40.50.300">
    <property type="entry name" value="P-loop containing nucleotide triphosphate hydrolases"/>
    <property type="match status" value="1"/>
</dbReference>
<comment type="subcellular location">
    <subcellularLocation>
        <location evidence="1">Cytoplasm</location>
    </subcellularLocation>
</comment>
<dbReference type="GO" id="GO:0000054">
    <property type="term" value="P:ribosomal subunit export from nucleus"/>
    <property type="evidence" value="ECO:0007669"/>
    <property type="project" value="EnsemblFungi"/>
</dbReference>
<feature type="domain" description="CP-type G" evidence="7">
    <location>
        <begin position="165"/>
        <end position="418"/>
    </location>
</feature>
<keyword evidence="2" id="KW-0963">Cytoplasm</keyword>
<evidence type="ECO:0000256" key="4">
    <source>
        <dbReference type="ARBA" id="ARBA00022801"/>
    </source>
</evidence>
<evidence type="ECO:0000256" key="2">
    <source>
        <dbReference type="ARBA" id="ARBA00022490"/>
    </source>
</evidence>